<name>A0A4Z0JKX1_9LACO</name>
<keyword evidence="8" id="KW-1185">Reference proteome</keyword>
<comment type="caution">
    <text evidence="7">The sequence shown here is derived from an EMBL/GenBank/DDBJ whole genome shotgun (WGS) entry which is preliminary data.</text>
</comment>
<accession>A0A4Z0JKX1</accession>
<dbReference type="OrthoDB" id="9813569at2"/>
<evidence type="ECO:0000256" key="1">
    <source>
        <dbReference type="ARBA" id="ARBA00010688"/>
    </source>
</evidence>
<evidence type="ECO:0000313" key="7">
    <source>
        <dbReference type="EMBL" id="TGD22983.1"/>
    </source>
</evidence>
<dbReference type="InterPro" id="IPR011611">
    <property type="entry name" value="PfkB_dom"/>
</dbReference>
<reference evidence="7 8" key="1">
    <citation type="submission" date="2018-10" db="EMBL/GenBank/DDBJ databases">
        <title>Lactobacillus sp. R7 and Lactobacillus sp. R19 isolated from fermented mustard green product of Taiwan.</title>
        <authorList>
            <person name="Lin S.-T."/>
        </authorList>
    </citation>
    <scope>NUCLEOTIDE SEQUENCE [LARGE SCALE GENOMIC DNA]</scope>
    <source>
        <strain evidence="7 8">BCRC 81127</strain>
    </source>
</reference>
<evidence type="ECO:0000313" key="8">
    <source>
        <dbReference type="Proteomes" id="UP000298021"/>
    </source>
</evidence>
<keyword evidence="5" id="KW-0067">ATP-binding</keyword>
<dbReference type="Proteomes" id="UP000298021">
    <property type="component" value="Unassembled WGS sequence"/>
</dbReference>
<comment type="similarity">
    <text evidence="1">Belongs to the carbohydrate kinase PfkB family.</text>
</comment>
<dbReference type="AlphaFoldDB" id="A0A4Z0JKX1"/>
<dbReference type="CDD" id="cd01166">
    <property type="entry name" value="KdgK"/>
    <property type="match status" value="1"/>
</dbReference>
<sequence>MSEFITIGESLVVFCSTEPDVTIQDSTNFNKVVGGAELNVAVGVRRLGHSVEYIGQVGKDPQGKFIEKQIKSKSIGTKYLEQTDQYLNGYQMKQLVTKGDPKVFNFRKNSAGTNIDLDLINKIDLSGVKIGHVTGIFPATSKNALATSMALIKRLNQNEITVTFDPNLRPDLWPNQETMVRTLNEMASLADIVLPGQSEGKILTGYDDPEKIADFYLQGKTKAVFVKVGSKGAYVKTKTSPGVFVPGFKVEKVVDTVGAGDGFALGVITSLLEGKTYAQAAKRGNAVGALQVQAHGDNDGYPTRNELDEFYQENGVENI</sequence>
<evidence type="ECO:0000256" key="5">
    <source>
        <dbReference type="ARBA" id="ARBA00022840"/>
    </source>
</evidence>
<keyword evidence="4 7" id="KW-0418">Kinase</keyword>
<evidence type="ECO:0000256" key="3">
    <source>
        <dbReference type="ARBA" id="ARBA00022741"/>
    </source>
</evidence>
<dbReference type="SUPFAM" id="SSF53613">
    <property type="entry name" value="Ribokinase-like"/>
    <property type="match status" value="1"/>
</dbReference>
<dbReference type="InterPro" id="IPR029056">
    <property type="entry name" value="Ribokinase-like"/>
</dbReference>
<dbReference type="Pfam" id="PF00294">
    <property type="entry name" value="PfkB"/>
    <property type="match status" value="1"/>
</dbReference>
<evidence type="ECO:0000256" key="2">
    <source>
        <dbReference type="ARBA" id="ARBA00022679"/>
    </source>
</evidence>
<dbReference type="EMBL" id="RKLY01000016">
    <property type="protein sequence ID" value="TGD22983.1"/>
    <property type="molecule type" value="Genomic_DNA"/>
</dbReference>
<protein>
    <submittedName>
        <fullName evidence="7">Sugar kinase</fullName>
    </submittedName>
</protein>
<evidence type="ECO:0000256" key="4">
    <source>
        <dbReference type="ARBA" id="ARBA00022777"/>
    </source>
</evidence>
<dbReference type="GO" id="GO:0016301">
    <property type="term" value="F:kinase activity"/>
    <property type="evidence" value="ECO:0007669"/>
    <property type="project" value="UniProtKB-KW"/>
</dbReference>
<dbReference type="RefSeq" id="WP_135372943.1">
    <property type="nucleotide sequence ID" value="NZ_RKLY01000016.1"/>
</dbReference>
<dbReference type="InterPro" id="IPR002139">
    <property type="entry name" value="Ribo/fructo_kinase"/>
</dbReference>
<organism evidence="7 8">
    <name type="scientific">Companilactobacillus suantsaicola</name>
    <dbReference type="NCBI Taxonomy" id="2487723"/>
    <lineage>
        <taxon>Bacteria</taxon>
        <taxon>Bacillati</taxon>
        <taxon>Bacillota</taxon>
        <taxon>Bacilli</taxon>
        <taxon>Lactobacillales</taxon>
        <taxon>Lactobacillaceae</taxon>
        <taxon>Companilactobacillus</taxon>
    </lineage>
</organism>
<keyword evidence="2" id="KW-0808">Transferase</keyword>
<dbReference type="PRINTS" id="PR00990">
    <property type="entry name" value="RIBOKINASE"/>
</dbReference>
<dbReference type="PANTHER" id="PTHR43085:SF1">
    <property type="entry name" value="PSEUDOURIDINE KINASE-RELATED"/>
    <property type="match status" value="1"/>
</dbReference>
<proteinExistence type="inferred from homology"/>
<feature type="domain" description="Carbohydrate kinase PfkB" evidence="6">
    <location>
        <begin position="6"/>
        <end position="303"/>
    </location>
</feature>
<gene>
    <name evidence="7" type="ORF">EGT49_07280</name>
</gene>
<dbReference type="InterPro" id="IPR050306">
    <property type="entry name" value="PfkB_Carbo_kinase"/>
</dbReference>
<evidence type="ECO:0000259" key="6">
    <source>
        <dbReference type="Pfam" id="PF00294"/>
    </source>
</evidence>
<keyword evidence="3" id="KW-0547">Nucleotide-binding</keyword>
<dbReference type="GO" id="GO:0005524">
    <property type="term" value="F:ATP binding"/>
    <property type="evidence" value="ECO:0007669"/>
    <property type="project" value="UniProtKB-KW"/>
</dbReference>
<dbReference type="PANTHER" id="PTHR43085">
    <property type="entry name" value="HEXOKINASE FAMILY MEMBER"/>
    <property type="match status" value="1"/>
</dbReference>
<dbReference type="Gene3D" id="3.40.1190.20">
    <property type="match status" value="1"/>
</dbReference>